<protein>
    <submittedName>
        <fullName evidence="2">Uncharacterized protein</fullName>
    </submittedName>
</protein>
<feature type="region of interest" description="Disordered" evidence="1">
    <location>
        <begin position="1"/>
        <end position="65"/>
    </location>
</feature>
<evidence type="ECO:0000313" key="2">
    <source>
        <dbReference type="EMBL" id="REE93055.1"/>
    </source>
</evidence>
<name>A0A3D9SMC3_9BACL</name>
<feature type="compositionally biased region" description="Basic residues" evidence="1">
    <location>
        <begin position="53"/>
        <end position="65"/>
    </location>
</feature>
<dbReference type="AlphaFoldDB" id="A0A3D9SMC3"/>
<gene>
    <name evidence="2" type="ORF">A8990_102141</name>
</gene>
<feature type="compositionally biased region" description="Basic and acidic residues" evidence="1">
    <location>
        <begin position="28"/>
        <end position="52"/>
    </location>
</feature>
<proteinExistence type="predicted"/>
<reference evidence="2 3" key="1">
    <citation type="submission" date="2018-08" db="EMBL/GenBank/DDBJ databases">
        <title>Genomic Encyclopedia of Type Strains, Phase III (KMG-III): the genomes of soil and plant-associated and newly described type strains.</title>
        <authorList>
            <person name="Whitman W."/>
        </authorList>
    </citation>
    <scope>NUCLEOTIDE SEQUENCE [LARGE SCALE GENOMIC DNA]</scope>
    <source>
        <strain evidence="2 3">CGMCC 1.10966</strain>
    </source>
</reference>
<organism evidence="2 3">
    <name type="scientific">Paenibacillus taihuensis</name>
    <dbReference type="NCBI Taxonomy" id="1156355"/>
    <lineage>
        <taxon>Bacteria</taxon>
        <taxon>Bacillati</taxon>
        <taxon>Bacillota</taxon>
        <taxon>Bacilli</taxon>
        <taxon>Bacillales</taxon>
        <taxon>Paenibacillaceae</taxon>
        <taxon>Paenibacillus</taxon>
    </lineage>
</organism>
<comment type="caution">
    <text evidence="2">The sequence shown here is derived from an EMBL/GenBank/DDBJ whole genome shotgun (WGS) entry which is preliminary data.</text>
</comment>
<dbReference type="RefSeq" id="WP_245995820.1">
    <property type="nucleotide sequence ID" value="NZ_QTTN01000002.1"/>
</dbReference>
<accession>A0A3D9SMC3</accession>
<evidence type="ECO:0000256" key="1">
    <source>
        <dbReference type="SAM" id="MobiDB-lite"/>
    </source>
</evidence>
<evidence type="ECO:0000313" key="3">
    <source>
        <dbReference type="Proteomes" id="UP000256304"/>
    </source>
</evidence>
<dbReference type="EMBL" id="QTTN01000002">
    <property type="protein sequence ID" value="REE93055.1"/>
    <property type="molecule type" value="Genomic_DNA"/>
</dbReference>
<dbReference type="Proteomes" id="UP000256304">
    <property type="component" value="Unassembled WGS sequence"/>
</dbReference>
<sequence length="153" mass="17881">MEKKVTTSPVGKVPNQPIMSKSKGSKGSKGETKHVTKQDNKPMVMESHEKHEKHEKHAHHHHHDMKKKCHEHMHRYVLVQTHDGWCCDGIVEHIDDEYVCLAVPCGGDIEQRAFFPQPPFFPIYPYPFFPRRRFVRQVFPLSTLLTLSLLPFY</sequence>
<keyword evidence="3" id="KW-1185">Reference proteome</keyword>